<comment type="similarity">
    <text evidence="1">Belongs to the LysR transcriptional regulatory family.</text>
</comment>
<keyword evidence="3" id="KW-0805">Transcription regulation</keyword>
<dbReference type="InterPro" id="IPR036390">
    <property type="entry name" value="WH_DNA-bd_sf"/>
</dbReference>
<reference evidence="7 8" key="1">
    <citation type="submission" date="2022-12" db="EMBL/GenBank/DDBJ databases">
        <authorList>
            <person name="Muema E."/>
        </authorList>
    </citation>
    <scope>NUCLEOTIDE SEQUENCE [LARGE SCALE GENOMIC DNA]</scope>
    <source>
        <strain evidence="8">1330</strain>
    </source>
</reference>
<dbReference type="PROSITE" id="PS50931">
    <property type="entry name" value="HTH_LYSR"/>
    <property type="match status" value="1"/>
</dbReference>
<evidence type="ECO:0000256" key="1">
    <source>
        <dbReference type="ARBA" id="ARBA00009437"/>
    </source>
</evidence>
<evidence type="ECO:0000256" key="4">
    <source>
        <dbReference type="ARBA" id="ARBA00023125"/>
    </source>
</evidence>
<evidence type="ECO:0000313" key="7">
    <source>
        <dbReference type="EMBL" id="MEI9401768.1"/>
    </source>
</evidence>
<evidence type="ECO:0000259" key="6">
    <source>
        <dbReference type="PROSITE" id="PS50931"/>
    </source>
</evidence>
<keyword evidence="5" id="KW-0804">Transcription</keyword>
<organism evidence="7 8">
    <name type="scientific">Mesorhizobium argentiipisi</name>
    <dbReference type="NCBI Taxonomy" id="3015175"/>
    <lineage>
        <taxon>Bacteria</taxon>
        <taxon>Pseudomonadati</taxon>
        <taxon>Pseudomonadota</taxon>
        <taxon>Alphaproteobacteria</taxon>
        <taxon>Hyphomicrobiales</taxon>
        <taxon>Phyllobacteriaceae</taxon>
        <taxon>Mesorhizobium</taxon>
    </lineage>
</organism>
<dbReference type="InterPro" id="IPR000847">
    <property type="entry name" value="LysR_HTH_N"/>
</dbReference>
<dbReference type="SUPFAM" id="SSF46785">
    <property type="entry name" value="Winged helix' DNA-binding domain"/>
    <property type="match status" value="1"/>
</dbReference>
<dbReference type="EMBL" id="JAPYKO010000003">
    <property type="protein sequence ID" value="MEI9401768.1"/>
    <property type="molecule type" value="Genomic_DNA"/>
</dbReference>
<sequence length="315" mass="34610">MLESIDLKLLLSLEALLEYRNVTHAARYMGVSQPSMSRSLARLRGIFDDDLVVRGSSSLVPTPQAECLAKVLPPILSAIRAMMDRSCAPGEWRSKATMVMPDHQALILLPPLLPLLREHAPNLDIVTDPLLAGALLRLEQGEIHLAIGQIDAAPLGYLRRTLYADRFACLLRQGHPALAREWTIDSFATLHHAAIASDSKDGFGRVHDELVKLDVLDRDPVLVSNILTAAAAVAASDLVLIVPGRVATRIAALLPLAIVDPPVELTPYEVALIWHERCHRDPEHRWLRHEITAAASQTELMQTSQTGRAITEAPR</sequence>
<evidence type="ECO:0000256" key="2">
    <source>
        <dbReference type="ARBA" id="ARBA00022458"/>
    </source>
</evidence>
<name>A0ABU8K983_9HYPH</name>
<proteinExistence type="inferred from homology"/>
<evidence type="ECO:0000256" key="3">
    <source>
        <dbReference type="ARBA" id="ARBA00023015"/>
    </source>
</evidence>
<dbReference type="PANTHER" id="PTHR30118">
    <property type="entry name" value="HTH-TYPE TRANSCRIPTIONAL REGULATOR LEUO-RELATED"/>
    <property type="match status" value="1"/>
</dbReference>
<evidence type="ECO:0000256" key="5">
    <source>
        <dbReference type="ARBA" id="ARBA00023163"/>
    </source>
</evidence>
<dbReference type="SUPFAM" id="SSF53850">
    <property type="entry name" value="Periplasmic binding protein-like II"/>
    <property type="match status" value="1"/>
</dbReference>
<evidence type="ECO:0000313" key="8">
    <source>
        <dbReference type="Proteomes" id="UP001366503"/>
    </source>
</evidence>
<protein>
    <submittedName>
        <fullName evidence="7">LysR family transcriptional regulator</fullName>
    </submittedName>
</protein>
<dbReference type="PANTHER" id="PTHR30118:SF15">
    <property type="entry name" value="TRANSCRIPTIONAL REGULATORY PROTEIN"/>
    <property type="match status" value="1"/>
</dbReference>
<accession>A0ABU8K983</accession>
<dbReference type="Gene3D" id="1.10.10.10">
    <property type="entry name" value="Winged helix-like DNA-binding domain superfamily/Winged helix DNA-binding domain"/>
    <property type="match status" value="1"/>
</dbReference>
<keyword evidence="4" id="KW-0238">DNA-binding</keyword>
<dbReference type="InterPro" id="IPR005119">
    <property type="entry name" value="LysR_subst-bd"/>
</dbReference>
<dbReference type="Pfam" id="PF03466">
    <property type="entry name" value="LysR_substrate"/>
    <property type="match status" value="1"/>
</dbReference>
<dbReference type="Proteomes" id="UP001366503">
    <property type="component" value="Unassembled WGS sequence"/>
</dbReference>
<dbReference type="Pfam" id="PF00126">
    <property type="entry name" value="HTH_1"/>
    <property type="match status" value="1"/>
</dbReference>
<dbReference type="InterPro" id="IPR050389">
    <property type="entry name" value="LysR-type_TF"/>
</dbReference>
<dbReference type="InterPro" id="IPR036388">
    <property type="entry name" value="WH-like_DNA-bd_sf"/>
</dbReference>
<comment type="caution">
    <text evidence="7">The sequence shown here is derived from an EMBL/GenBank/DDBJ whole genome shotgun (WGS) entry which is preliminary data.</text>
</comment>
<dbReference type="Gene3D" id="3.40.190.10">
    <property type="entry name" value="Periplasmic binding protein-like II"/>
    <property type="match status" value="2"/>
</dbReference>
<keyword evidence="2" id="KW-0536">Nodulation</keyword>
<gene>
    <name evidence="7" type="ORF">O7A05_06170</name>
</gene>
<feature type="domain" description="HTH lysR-type" evidence="6">
    <location>
        <begin position="5"/>
        <end position="62"/>
    </location>
</feature>
<keyword evidence="8" id="KW-1185">Reference proteome</keyword>